<dbReference type="Proteomes" id="UP001163046">
    <property type="component" value="Unassembled WGS sequence"/>
</dbReference>
<proteinExistence type="predicted"/>
<dbReference type="PANTHER" id="PTHR48106:SF18">
    <property type="entry name" value="QUINONE OXIDOREDUCTASE PIG3"/>
    <property type="match status" value="1"/>
</dbReference>
<dbReference type="Pfam" id="PF00107">
    <property type="entry name" value="ADH_zinc_N"/>
    <property type="match status" value="1"/>
</dbReference>
<keyword evidence="2" id="KW-0560">Oxidoreductase</keyword>
<dbReference type="SUPFAM" id="SSF51735">
    <property type="entry name" value="NAD(P)-binding Rossmann-fold domains"/>
    <property type="match status" value="1"/>
</dbReference>
<evidence type="ECO:0000256" key="3">
    <source>
        <dbReference type="SAM" id="SignalP"/>
    </source>
</evidence>
<organism evidence="5 6">
    <name type="scientific">Desmophyllum pertusum</name>
    <dbReference type="NCBI Taxonomy" id="174260"/>
    <lineage>
        <taxon>Eukaryota</taxon>
        <taxon>Metazoa</taxon>
        <taxon>Cnidaria</taxon>
        <taxon>Anthozoa</taxon>
        <taxon>Hexacorallia</taxon>
        <taxon>Scleractinia</taxon>
        <taxon>Caryophylliina</taxon>
        <taxon>Caryophylliidae</taxon>
        <taxon>Desmophyllum</taxon>
    </lineage>
</organism>
<feature type="chain" id="PRO_5040806550" description="Enoyl reductase (ER) domain-containing protein" evidence="3">
    <location>
        <begin position="21"/>
        <end position="224"/>
    </location>
</feature>
<name>A0A9X0CWC0_9CNID</name>
<feature type="signal peptide" evidence="3">
    <location>
        <begin position="1"/>
        <end position="20"/>
    </location>
</feature>
<dbReference type="AlphaFoldDB" id="A0A9X0CWC0"/>
<accession>A0A9X0CWC0</accession>
<sequence>MNNFRLCLLSFILEIASVCGDPTMKAVLYKPGGVENLSIGTVPKPTAEKTRVLIRAEYTALNRADTLQRRGLYPAPPGESDILGLEVSGVIEEVGEECVGKWKIGDKVMSLLGGGGYAEYVAVEEALVMPVPDSYKLSDAAAIQSGVGTALVQLSRLAGASPYVTAGSEKKIKMAESLGAKEALTTKQEFLQLDRNCYWWKRSKCDSRLRWQFVLGTECQKPCR</sequence>
<comment type="caution">
    <text evidence="5">The sequence shown here is derived from an EMBL/GenBank/DDBJ whole genome shotgun (WGS) entry which is preliminary data.</text>
</comment>
<dbReference type="Pfam" id="PF08240">
    <property type="entry name" value="ADH_N"/>
    <property type="match status" value="1"/>
</dbReference>
<dbReference type="Gene3D" id="3.40.50.720">
    <property type="entry name" value="NAD(P)-binding Rossmann-like Domain"/>
    <property type="match status" value="1"/>
</dbReference>
<feature type="domain" description="Enoyl reductase (ER)" evidence="4">
    <location>
        <begin position="32"/>
        <end position="215"/>
    </location>
</feature>
<dbReference type="EMBL" id="MU826366">
    <property type="protein sequence ID" value="KAJ7378417.1"/>
    <property type="molecule type" value="Genomic_DNA"/>
</dbReference>
<protein>
    <recommendedName>
        <fullName evidence="4">Enoyl reductase (ER) domain-containing protein</fullName>
    </recommendedName>
</protein>
<dbReference type="OrthoDB" id="3509362at2759"/>
<dbReference type="GO" id="GO:0070402">
    <property type="term" value="F:NADPH binding"/>
    <property type="evidence" value="ECO:0007669"/>
    <property type="project" value="TreeGrafter"/>
</dbReference>
<evidence type="ECO:0000313" key="5">
    <source>
        <dbReference type="EMBL" id="KAJ7378417.1"/>
    </source>
</evidence>
<dbReference type="InterPro" id="IPR013149">
    <property type="entry name" value="ADH-like_C"/>
</dbReference>
<keyword evidence="1" id="KW-0521">NADP</keyword>
<dbReference type="GO" id="GO:0003960">
    <property type="term" value="F:quinone reductase (NADPH) activity"/>
    <property type="evidence" value="ECO:0007669"/>
    <property type="project" value="TreeGrafter"/>
</dbReference>
<evidence type="ECO:0000256" key="2">
    <source>
        <dbReference type="ARBA" id="ARBA00023002"/>
    </source>
</evidence>
<dbReference type="InterPro" id="IPR013154">
    <property type="entry name" value="ADH-like_N"/>
</dbReference>
<evidence type="ECO:0000259" key="4">
    <source>
        <dbReference type="SMART" id="SM00829"/>
    </source>
</evidence>
<keyword evidence="6" id="KW-1185">Reference proteome</keyword>
<dbReference type="Gene3D" id="3.90.180.10">
    <property type="entry name" value="Medium-chain alcohol dehydrogenases, catalytic domain"/>
    <property type="match status" value="1"/>
</dbReference>
<evidence type="ECO:0000256" key="1">
    <source>
        <dbReference type="ARBA" id="ARBA00022857"/>
    </source>
</evidence>
<evidence type="ECO:0000313" key="6">
    <source>
        <dbReference type="Proteomes" id="UP001163046"/>
    </source>
</evidence>
<reference evidence="5" key="1">
    <citation type="submission" date="2023-01" db="EMBL/GenBank/DDBJ databases">
        <title>Genome assembly of the deep-sea coral Lophelia pertusa.</title>
        <authorList>
            <person name="Herrera S."/>
            <person name="Cordes E."/>
        </authorList>
    </citation>
    <scope>NUCLEOTIDE SEQUENCE</scope>
    <source>
        <strain evidence="5">USNM1676648</strain>
        <tissue evidence="5">Polyp</tissue>
    </source>
</reference>
<keyword evidence="3" id="KW-0732">Signal</keyword>
<dbReference type="SUPFAM" id="SSF50129">
    <property type="entry name" value="GroES-like"/>
    <property type="match status" value="1"/>
</dbReference>
<dbReference type="InterPro" id="IPR020843">
    <property type="entry name" value="ER"/>
</dbReference>
<dbReference type="PANTHER" id="PTHR48106">
    <property type="entry name" value="QUINONE OXIDOREDUCTASE PIG3-RELATED"/>
    <property type="match status" value="1"/>
</dbReference>
<dbReference type="GO" id="GO:0048038">
    <property type="term" value="F:quinone binding"/>
    <property type="evidence" value="ECO:0007669"/>
    <property type="project" value="TreeGrafter"/>
</dbReference>
<dbReference type="InterPro" id="IPR011032">
    <property type="entry name" value="GroES-like_sf"/>
</dbReference>
<dbReference type="SMART" id="SM00829">
    <property type="entry name" value="PKS_ER"/>
    <property type="match status" value="1"/>
</dbReference>
<dbReference type="InterPro" id="IPR036291">
    <property type="entry name" value="NAD(P)-bd_dom_sf"/>
</dbReference>
<gene>
    <name evidence="5" type="ORF">OS493_022951</name>
</gene>